<evidence type="ECO:0000256" key="5">
    <source>
        <dbReference type="ARBA" id="ARBA00023065"/>
    </source>
</evidence>
<keyword evidence="7 8" id="KW-0739">Sodium transport</keyword>
<dbReference type="EMBL" id="CP038613">
    <property type="protein sequence ID" value="QBY42412.1"/>
    <property type="molecule type" value="Genomic_DNA"/>
</dbReference>
<sequence>MIKIKKGLNLPIAGVPAQVVANSPVIHHVAVLGEEYIGMRPSMLVKEGEQVKKGQILFEDKKNPGVFFTSPACGTIIKINRGERRVLQSIVIEINGDEQIVFNHYDNNQLDTLTPQQVEANLLQSGLWTAMRTRPFSRTPVPGTSPKAIFVTAMDTRPLAADPSLIIAVEETAFNDGLKILTKLTEGKIYVCHGDGNLVKLTDNKQIIYKQFIGPHPAGLVGTHIHFLEPVSTEKTVWHLNYQDVIAIGKLFTTGHLYTDRIISLAGPQVKKPRLVRTCLGADLYELTDGELKIGENRIISGSILWGNKCDDTRGYLGRFHNQVSVLSEGREKELFGWIVPGIDKFTITRTTLGHFLKNKQFNFTTTTNGSERSMVPIGNYERIMPLDIMITHLLRDLLVGDLASSQQLGCLELDEEDLELCTYVCPAKYEYGPVLREVLARIEQEG</sequence>
<reference evidence="13" key="2">
    <citation type="submission" date="2023-04" db="EMBL/GenBank/DDBJ databases">
        <title>Genome dynamics across the evolutionary transition to endosymbiosis.</title>
        <authorList>
            <person name="Siozios S."/>
            <person name="Nadal-Jimenez P."/>
            <person name="Azagi T."/>
            <person name="Sprong H."/>
            <person name="Frost C.L."/>
            <person name="Parratt S.R."/>
            <person name="Taylor G."/>
            <person name="Brettell L."/>
            <person name="Lew K.C."/>
            <person name="Croft L."/>
            <person name="King K.C."/>
            <person name="Brockhurst M.A."/>
            <person name="Hypsa V."/>
            <person name="Novakova E."/>
            <person name="Darby A.C."/>
            <person name="Hurst G.D.D."/>
        </authorList>
    </citation>
    <scope>NUCLEOTIDE SEQUENCE</scope>
    <source>
        <strain evidence="13">ANv_CAN</strain>
    </source>
</reference>
<comment type="similarity">
    <text evidence="8">Belongs to the NqrA family.</text>
</comment>
<keyword evidence="5 8" id="KW-0406">Ion transport</keyword>
<dbReference type="EC" id="7.2.1.1" evidence="8"/>
<dbReference type="GO" id="GO:0016655">
    <property type="term" value="F:oxidoreductase activity, acting on NAD(P)H, quinone or similar compound as acceptor"/>
    <property type="evidence" value="ECO:0007669"/>
    <property type="project" value="UniProtKB-UniRule"/>
</dbReference>
<keyword evidence="4 8" id="KW-0915">Sodium</keyword>
<feature type="domain" description="NqrA second alpha/beta" evidence="11">
    <location>
        <begin position="114"/>
        <end position="257"/>
    </location>
</feature>
<feature type="domain" description="Na(+)-translocating NADH-quinone reductase subunit A C-terminal" evidence="10">
    <location>
        <begin position="262"/>
        <end position="310"/>
    </location>
</feature>
<dbReference type="Pfam" id="PF05896">
    <property type="entry name" value="NQRA_N"/>
    <property type="match status" value="1"/>
</dbReference>
<accession>A0A4P7L109</accession>
<comment type="function">
    <text evidence="8">NQR complex catalyzes the reduction of ubiquinone-1 to ubiquinol by two successive reactions, coupled with the transport of Na(+) ions from the cytoplasm to the periplasm. NqrA to NqrE are probably involved in the second step, the conversion of ubisemiquinone to ubiquinol.</text>
</comment>
<evidence type="ECO:0000313" key="13">
    <source>
        <dbReference type="EMBL" id="WGM06534.1"/>
    </source>
</evidence>
<dbReference type="Pfam" id="PF11973">
    <property type="entry name" value="NQRA_SLBB"/>
    <property type="match status" value="1"/>
</dbReference>
<dbReference type="InterPro" id="IPR008703">
    <property type="entry name" value="NqrA"/>
</dbReference>
<dbReference type="NCBIfam" id="TIGR01936">
    <property type="entry name" value="nqrA"/>
    <property type="match status" value="1"/>
</dbReference>
<keyword evidence="1 8" id="KW-0813">Transport</keyword>
<comment type="subunit">
    <text evidence="8">Composed of six subunits; NqrA, NqrB, NqrC, NqrD, NqrE and NqrF.</text>
</comment>
<evidence type="ECO:0000313" key="14">
    <source>
        <dbReference type="Proteomes" id="UP000295134"/>
    </source>
</evidence>
<dbReference type="Proteomes" id="UP000295134">
    <property type="component" value="Chromosome"/>
</dbReference>
<evidence type="ECO:0000256" key="4">
    <source>
        <dbReference type="ARBA" id="ARBA00023053"/>
    </source>
</evidence>
<dbReference type="InterPro" id="IPR056148">
    <property type="entry name" value="NQRA_2nd"/>
</dbReference>
<dbReference type="AlphaFoldDB" id="A0A4P7L109"/>
<evidence type="ECO:0000256" key="3">
    <source>
        <dbReference type="ARBA" id="ARBA00023027"/>
    </source>
</evidence>
<keyword evidence="2 8" id="KW-1278">Translocase</keyword>
<dbReference type="Pfam" id="PF24836">
    <property type="entry name" value="NQRA_2nd"/>
    <property type="match status" value="1"/>
</dbReference>
<dbReference type="GO" id="GO:0006814">
    <property type="term" value="P:sodium ion transport"/>
    <property type="evidence" value="ECO:0007669"/>
    <property type="project" value="UniProtKB-UniRule"/>
</dbReference>
<feature type="domain" description="NqrA N-terminal barrel-sandwich hybrid" evidence="9">
    <location>
        <begin position="2"/>
        <end position="94"/>
    </location>
</feature>
<dbReference type="HAMAP" id="MF_00425">
    <property type="entry name" value="NqrA"/>
    <property type="match status" value="1"/>
</dbReference>
<reference evidence="12 14" key="1">
    <citation type="submission" date="2019-03" db="EMBL/GenBank/DDBJ databases">
        <title>Long-read sequencing reveals hyperdense prophage content in a complex bacterial symbiont genome.</title>
        <authorList>
            <person name="Frost C.L."/>
            <person name="Siozios S."/>
            <person name="Nadal-Jimenez P."/>
            <person name="Brockhurst M.A."/>
            <person name="King K.C."/>
            <person name="Darby A.C."/>
            <person name="Hurst G.D.D."/>
        </authorList>
    </citation>
    <scope>NUCLEOTIDE SEQUENCE [LARGE SCALE GENOMIC DNA]</scope>
    <source>
        <strain evidence="12 14">FIN</strain>
    </source>
</reference>
<dbReference type="PANTHER" id="PTHR37839">
    <property type="entry name" value="NA(+)-TRANSLOCATING NADH-QUINONE REDUCTASE SUBUNIT A"/>
    <property type="match status" value="1"/>
</dbReference>
<gene>
    <name evidence="8 12" type="primary">nqrA</name>
    <name evidence="12" type="ORF">ArsFIN_09580</name>
    <name evidence="13" type="ORF">QE258_04170</name>
</gene>
<proteinExistence type="inferred from homology"/>
<dbReference type="RefSeq" id="WP_026823024.1">
    <property type="nucleotide sequence ID" value="NZ_CP038613.1"/>
</dbReference>
<evidence type="ECO:0000259" key="10">
    <source>
        <dbReference type="Pfam" id="PF11973"/>
    </source>
</evidence>
<organism evidence="12 14">
    <name type="scientific">Arsenophonus nasoniae</name>
    <name type="common">son-killer infecting Nasonia vitripennis</name>
    <dbReference type="NCBI Taxonomy" id="638"/>
    <lineage>
        <taxon>Bacteria</taxon>
        <taxon>Pseudomonadati</taxon>
        <taxon>Pseudomonadota</taxon>
        <taxon>Gammaproteobacteria</taxon>
        <taxon>Enterobacterales</taxon>
        <taxon>Morganellaceae</taxon>
        <taxon>Arsenophonus</taxon>
    </lineage>
</organism>
<comment type="catalytic activity">
    <reaction evidence="8">
        <text>a ubiquinone + n Na(+)(in) + NADH + H(+) = a ubiquinol + n Na(+)(out) + NAD(+)</text>
        <dbReference type="Rhea" id="RHEA:47748"/>
        <dbReference type="Rhea" id="RHEA-COMP:9565"/>
        <dbReference type="Rhea" id="RHEA-COMP:9566"/>
        <dbReference type="ChEBI" id="CHEBI:15378"/>
        <dbReference type="ChEBI" id="CHEBI:16389"/>
        <dbReference type="ChEBI" id="CHEBI:17976"/>
        <dbReference type="ChEBI" id="CHEBI:29101"/>
        <dbReference type="ChEBI" id="CHEBI:57540"/>
        <dbReference type="ChEBI" id="CHEBI:57945"/>
        <dbReference type="EC" id="7.2.1.1"/>
    </reaction>
</comment>
<dbReference type="Proteomes" id="UP001177592">
    <property type="component" value="Chromosome"/>
</dbReference>
<protein>
    <recommendedName>
        <fullName evidence="8">Na(+)-translocating NADH-quinone reductase subunit A</fullName>
        <shortName evidence="8">Na(+)-NQR subunit A</shortName>
        <shortName evidence="8">Na(+)-translocating NQR subunit A</shortName>
        <ecNumber evidence="8">7.2.1.1</ecNumber>
    </recommendedName>
    <alternativeName>
        <fullName evidence="8">NQR complex subunit A</fullName>
    </alternativeName>
    <alternativeName>
        <fullName evidence="8">NQR-1 subunit A</fullName>
    </alternativeName>
</protein>
<keyword evidence="15" id="KW-1185">Reference proteome</keyword>
<dbReference type="InterPro" id="IPR022615">
    <property type="entry name" value="NqrA_C_domain"/>
</dbReference>
<evidence type="ECO:0000259" key="11">
    <source>
        <dbReference type="Pfam" id="PF24836"/>
    </source>
</evidence>
<evidence type="ECO:0000256" key="6">
    <source>
        <dbReference type="ARBA" id="ARBA00023075"/>
    </source>
</evidence>
<evidence type="ECO:0000256" key="7">
    <source>
        <dbReference type="ARBA" id="ARBA00023201"/>
    </source>
</evidence>
<evidence type="ECO:0000256" key="8">
    <source>
        <dbReference type="HAMAP-Rule" id="MF_00425"/>
    </source>
</evidence>
<dbReference type="KEGG" id="ans:ArsFIN_09580"/>
<dbReference type="EMBL" id="CP123523">
    <property type="protein sequence ID" value="WGM06534.1"/>
    <property type="molecule type" value="Genomic_DNA"/>
</dbReference>
<evidence type="ECO:0000259" key="9">
    <source>
        <dbReference type="Pfam" id="PF05896"/>
    </source>
</evidence>
<keyword evidence="6 8" id="KW-0830">Ubiquinone</keyword>
<dbReference type="NCBIfam" id="NF003759">
    <property type="entry name" value="PRK05352.1-2"/>
    <property type="match status" value="1"/>
</dbReference>
<evidence type="ECO:0000256" key="1">
    <source>
        <dbReference type="ARBA" id="ARBA00022448"/>
    </source>
</evidence>
<evidence type="ECO:0000313" key="15">
    <source>
        <dbReference type="Proteomes" id="UP001177592"/>
    </source>
</evidence>
<evidence type="ECO:0000256" key="2">
    <source>
        <dbReference type="ARBA" id="ARBA00022967"/>
    </source>
</evidence>
<dbReference type="GeneID" id="96876191"/>
<name>A0A4P7L109_9GAMM</name>
<dbReference type="InterPro" id="IPR056147">
    <property type="entry name" value="NQRA_N"/>
</dbReference>
<keyword evidence="3 8" id="KW-0520">NAD</keyword>
<evidence type="ECO:0000313" key="12">
    <source>
        <dbReference type="EMBL" id="QBY42412.1"/>
    </source>
</evidence>
<dbReference type="PANTHER" id="PTHR37839:SF1">
    <property type="entry name" value="NA(+)-TRANSLOCATING NADH-QUINONE REDUCTASE SUBUNIT A"/>
    <property type="match status" value="1"/>
</dbReference>